<dbReference type="OrthoDB" id="9770043at2"/>
<dbReference type="Proteomes" id="UP000305848">
    <property type="component" value="Unassembled WGS sequence"/>
</dbReference>
<evidence type="ECO:0000313" key="3">
    <source>
        <dbReference type="EMBL" id="TKK71657.1"/>
    </source>
</evidence>
<proteinExistence type="predicted"/>
<comment type="caution">
    <text evidence="3">The sequence shown here is derived from an EMBL/GenBank/DDBJ whole genome shotgun (WGS) entry which is preliminary data.</text>
</comment>
<dbReference type="InterPro" id="IPR011041">
    <property type="entry name" value="Quinoprot_gluc/sorb_DH_b-prop"/>
</dbReference>
<protein>
    <submittedName>
        <fullName evidence="3">PQQ-dependent sugar dehydrogenase</fullName>
    </submittedName>
</protein>
<dbReference type="EMBL" id="SZQL01000001">
    <property type="protein sequence ID" value="TKK71657.1"/>
    <property type="molecule type" value="Genomic_DNA"/>
</dbReference>
<feature type="chain" id="PRO_5020238652" evidence="1">
    <location>
        <begin position="19"/>
        <end position="400"/>
    </location>
</feature>
<dbReference type="AlphaFoldDB" id="A0A4U3LCP0"/>
<keyword evidence="1" id="KW-0732">Signal</keyword>
<feature type="domain" description="Glucose/Sorbosone dehydrogenase" evidence="2">
    <location>
        <begin position="48"/>
        <end position="349"/>
    </location>
</feature>
<dbReference type="SUPFAM" id="SSF50952">
    <property type="entry name" value="Soluble quinoprotein glucose dehydrogenase"/>
    <property type="match status" value="1"/>
</dbReference>
<evidence type="ECO:0000313" key="4">
    <source>
        <dbReference type="Proteomes" id="UP000305848"/>
    </source>
</evidence>
<dbReference type="Pfam" id="PF07995">
    <property type="entry name" value="GSDH"/>
    <property type="match status" value="1"/>
</dbReference>
<dbReference type="InterPro" id="IPR011042">
    <property type="entry name" value="6-blade_b-propeller_TolB-like"/>
</dbReference>
<gene>
    <name evidence="3" type="ORF">FC093_01130</name>
</gene>
<dbReference type="PROSITE" id="PS51257">
    <property type="entry name" value="PROKAR_LIPOPROTEIN"/>
    <property type="match status" value="1"/>
</dbReference>
<evidence type="ECO:0000259" key="2">
    <source>
        <dbReference type="Pfam" id="PF07995"/>
    </source>
</evidence>
<organism evidence="3 4">
    <name type="scientific">Ilyomonas limi</name>
    <dbReference type="NCBI Taxonomy" id="2575867"/>
    <lineage>
        <taxon>Bacteria</taxon>
        <taxon>Pseudomonadati</taxon>
        <taxon>Bacteroidota</taxon>
        <taxon>Chitinophagia</taxon>
        <taxon>Chitinophagales</taxon>
        <taxon>Chitinophagaceae</taxon>
        <taxon>Ilyomonas</taxon>
    </lineage>
</organism>
<dbReference type="PANTHER" id="PTHR19328">
    <property type="entry name" value="HEDGEHOG-INTERACTING PROTEIN"/>
    <property type="match status" value="1"/>
</dbReference>
<name>A0A4U3LCP0_9BACT</name>
<evidence type="ECO:0000256" key="1">
    <source>
        <dbReference type="SAM" id="SignalP"/>
    </source>
</evidence>
<sequence>MKLLSLFLLSSFALLFCACNSIDKNGAEQSAQDSIKLQLITSAVDIMPIQVTPLPGNSHSMLITDQSGKIWMLNNDSVNKKPFLNLSTKLEQKVATGRAHSMFSIALHPDFAKNGKLYVCYNAPAKDTADDCMLLIAEFSTNGRKDEADLQSERRIFSFECKEVYDLAGQIAFGPDGYLYIAIGDHGSPAYVNRAEDLHVYNGKLLRINVNAAPYAIPNDNPFINRKDAKPEIYAYGFRRLWHFSFDPKTSALFGGDVGDINQEEIDSVEKGGNYGWPAMEGDSIYDTTTKVVHGLYAAPINTYSHKEGICVIGGDFYYGEGVPFLRNNYVFADLTGKLFSLSKNDAGKWVRATLKVANPSKETFLICNCNRGYDNELYLSGFYSSKAGVRGAIYKIVKG</sequence>
<accession>A0A4U3LCP0</accession>
<dbReference type="RefSeq" id="WP_137259897.1">
    <property type="nucleotide sequence ID" value="NZ_SZQL01000001.1"/>
</dbReference>
<keyword evidence="4" id="KW-1185">Reference proteome</keyword>
<dbReference type="InterPro" id="IPR012938">
    <property type="entry name" value="Glc/Sorbosone_DH"/>
</dbReference>
<feature type="signal peptide" evidence="1">
    <location>
        <begin position="1"/>
        <end position="18"/>
    </location>
</feature>
<dbReference type="PANTHER" id="PTHR19328:SF75">
    <property type="entry name" value="ALDOSE SUGAR DEHYDROGENASE YLII"/>
    <property type="match status" value="1"/>
</dbReference>
<dbReference type="Gene3D" id="2.120.10.30">
    <property type="entry name" value="TolB, C-terminal domain"/>
    <property type="match status" value="1"/>
</dbReference>
<reference evidence="3 4" key="1">
    <citation type="submission" date="2019-05" db="EMBL/GenBank/DDBJ databases">
        <title>Panacibacter sp. strain 17mud1-8 Genome sequencing and assembly.</title>
        <authorList>
            <person name="Chhetri G."/>
        </authorList>
    </citation>
    <scope>NUCLEOTIDE SEQUENCE [LARGE SCALE GENOMIC DNA]</scope>
    <source>
        <strain evidence="3 4">17mud1-8</strain>
    </source>
</reference>